<sequence>MRLISTSTANASKPSKLAPVRQIQEFFILSLLWKYGSYSFTWGTIVI</sequence>
<accession>A0A829CX42</accession>
<evidence type="ECO:0000313" key="2">
    <source>
        <dbReference type="Proteomes" id="UP000012329"/>
    </source>
</evidence>
<evidence type="ECO:0000313" key="1">
    <source>
        <dbReference type="EMBL" id="EMY04582.1"/>
    </source>
</evidence>
<organism evidence="1 2">
    <name type="scientific">Leptospira interrogans str. 2002000626</name>
    <dbReference type="NCBI Taxonomy" id="996803"/>
    <lineage>
        <taxon>Bacteria</taxon>
        <taxon>Pseudomonadati</taxon>
        <taxon>Spirochaetota</taxon>
        <taxon>Spirochaetia</taxon>
        <taxon>Leptospirales</taxon>
        <taxon>Leptospiraceae</taxon>
        <taxon>Leptospira</taxon>
    </lineage>
</organism>
<dbReference type="EMBL" id="AFJL02000120">
    <property type="protein sequence ID" value="EMY04582.1"/>
    <property type="molecule type" value="Genomic_DNA"/>
</dbReference>
<name>A0A829CX42_LEPIR</name>
<dbReference type="AlphaFoldDB" id="A0A829CX42"/>
<comment type="caution">
    <text evidence="1">The sequence shown here is derived from an EMBL/GenBank/DDBJ whole genome shotgun (WGS) entry which is preliminary data.</text>
</comment>
<protein>
    <submittedName>
        <fullName evidence="1">Uncharacterized protein</fullName>
    </submittedName>
</protein>
<dbReference type="Proteomes" id="UP000012329">
    <property type="component" value="Unassembled WGS sequence"/>
</dbReference>
<proteinExistence type="predicted"/>
<reference evidence="1 2" key="1">
    <citation type="submission" date="2013-02" db="EMBL/GenBank/DDBJ databases">
        <authorList>
            <person name="Harkins D.M."/>
            <person name="Durkin A.S."/>
            <person name="Brinkac L.M."/>
            <person name="Haft D.H."/>
            <person name="Selengut J.D."/>
            <person name="Sanka R."/>
            <person name="DePew J."/>
            <person name="Purushe J."/>
            <person name="Whelen A.C."/>
            <person name="Vinetz J.M."/>
            <person name="Sutton G.G."/>
            <person name="Nierman W.C."/>
            <person name="Fouts D.E."/>
        </authorList>
    </citation>
    <scope>NUCLEOTIDE SEQUENCE [LARGE SCALE GENOMIC DNA]</scope>
    <source>
        <strain evidence="1 2">2002000626</strain>
    </source>
</reference>
<gene>
    <name evidence="1" type="ORF">LEP1GSC029_4577</name>
</gene>